<evidence type="ECO:0000313" key="3">
    <source>
        <dbReference type="Proteomes" id="UP000653644"/>
    </source>
</evidence>
<reference evidence="3" key="1">
    <citation type="journal article" date="2019" name="Int. J. Syst. Evol. Microbiol.">
        <title>The Global Catalogue of Microorganisms (GCM) 10K type strain sequencing project: providing services to taxonomists for standard genome sequencing and annotation.</title>
        <authorList>
            <consortium name="The Broad Institute Genomics Platform"/>
            <consortium name="The Broad Institute Genome Sequencing Center for Infectious Disease"/>
            <person name="Wu L."/>
            <person name="Ma J."/>
        </authorList>
    </citation>
    <scope>NUCLEOTIDE SEQUENCE [LARGE SCALE GENOMIC DNA]</scope>
    <source>
        <strain evidence="3">JCM 4733</strain>
    </source>
</reference>
<evidence type="ECO:0000313" key="2">
    <source>
        <dbReference type="EMBL" id="GHA46564.1"/>
    </source>
</evidence>
<accession>A0ABQ3CW25</accession>
<dbReference type="Gene3D" id="3.40.1080.10">
    <property type="entry name" value="Glutaconate Coenzyme A-transferase"/>
    <property type="match status" value="1"/>
</dbReference>
<dbReference type="Gene3D" id="3.40.1080.20">
    <property type="entry name" value="Acetyl-CoA hydrolase/transferase C-terminal domain"/>
    <property type="match status" value="1"/>
</dbReference>
<dbReference type="InterPro" id="IPR038460">
    <property type="entry name" value="AcetylCoA_hyd_C_sf"/>
</dbReference>
<gene>
    <name evidence="2" type="ORF">GCM10010345_58920</name>
</gene>
<feature type="domain" description="Acetyl-CoA hydrolase/transferase C-terminal" evidence="1">
    <location>
        <begin position="267"/>
        <end position="415"/>
    </location>
</feature>
<proteinExistence type="predicted"/>
<dbReference type="Pfam" id="PF13336">
    <property type="entry name" value="AcetylCoA_hyd_C"/>
    <property type="match status" value="1"/>
</dbReference>
<keyword evidence="3" id="KW-1185">Reference proteome</keyword>
<dbReference type="PANTHER" id="PTHR21432:SF20">
    <property type="entry name" value="ACETYL-COA HYDROLASE"/>
    <property type="match status" value="1"/>
</dbReference>
<keyword evidence="2" id="KW-0378">Hydrolase</keyword>
<name>A0ABQ3CW25_9ACTN</name>
<dbReference type="Gene3D" id="3.30.750.70">
    <property type="entry name" value="4-hydroxybutyrate coenzyme like domains"/>
    <property type="match status" value="1"/>
</dbReference>
<organism evidence="2 3">
    <name type="scientific">Streptomyces canarius</name>
    <dbReference type="NCBI Taxonomy" id="285453"/>
    <lineage>
        <taxon>Bacteria</taxon>
        <taxon>Bacillati</taxon>
        <taxon>Actinomycetota</taxon>
        <taxon>Actinomycetes</taxon>
        <taxon>Kitasatosporales</taxon>
        <taxon>Streptomycetaceae</taxon>
        <taxon>Streptomyces</taxon>
    </lineage>
</organism>
<dbReference type="SUPFAM" id="SSF100950">
    <property type="entry name" value="NagB/RpiA/CoA transferase-like"/>
    <property type="match status" value="2"/>
</dbReference>
<dbReference type="RefSeq" id="WP_189890944.1">
    <property type="nucleotide sequence ID" value="NZ_BMVN01000024.1"/>
</dbReference>
<protein>
    <submittedName>
        <fullName evidence="2">Acetyl-CoA hydrolase</fullName>
    </submittedName>
</protein>
<dbReference type="GO" id="GO:0016787">
    <property type="term" value="F:hydrolase activity"/>
    <property type="evidence" value="ECO:0007669"/>
    <property type="project" value="UniProtKB-KW"/>
</dbReference>
<evidence type="ECO:0000259" key="1">
    <source>
        <dbReference type="Pfam" id="PF13336"/>
    </source>
</evidence>
<dbReference type="InterPro" id="IPR046433">
    <property type="entry name" value="ActCoA_hydro"/>
</dbReference>
<dbReference type="Proteomes" id="UP000653644">
    <property type="component" value="Unassembled WGS sequence"/>
</dbReference>
<dbReference type="InterPro" id="IPR026888">
    <property type="entry name" value="AcetylCoA_hyd_C"/>
</dbReference>
<dbReference type="PANTHER" id="PTHR21432">
    <property type="entry name" value="ACETYL-COA HYDROLASE-RELATED"/>
    <property type="match status" value="1"/>
</dbReference>
<dbReference type="EMBL" id="BMVN01000024">
    <property type="protein sequence ID" value="GHA46564.1"/>
    <property type="molecule type" value="Genomic_DNA"/>
</dbReference>
<sequence length="429" mass="45330">MTGAPLLASVEDLDFTRYVRDGDGVLWAQACAEPRTLVEHLMRQRPAAGLKAFVGIPVARTLYRENARGMTLHSYTGAGANADLYSAGALDIVPAHYSSFPDLIRNGVIKADVVLVQLSPRDSRGHYSLGLAREYLADALATARTVIGEVHPDVPWTHGGPTLTADDLAAVVPARHPPVESPRTGPKPVHRAIAANAAALIEDGATLQFGVGALTEAVLDELHDRRHLGIHSGLLPDGLVPLIERGVVTGERKSVDRGKTVGGMLLGTRRLFEHVDRNPRVELRATSYTHHPAVLAAQHRFVALNSAVEVDLTGQVNAEVAKGRYVGAVGGAVDFLRGASRSAGGVPVVMLPSRAGSAGRIVAALSGPVSTPRSDAGVVVTEYGSADLRGLSLSQRVERMIALAAPEHRVRLDRSADAVLATARATRHA</sequence>
<dbReference type="InterPro" id="IPR037171">
    <property type="entry name" value="NagB/RpiA_transferase-like"/>
</dbReference>
<comment type="caution">
    <text evidence="2">The sequence shown here is derived from an EMBL/GenBank/DDBJ whole genome shotgun (WGS) entry which is preliminary data.</text>
</comment>